<reference evidence="1" key="2">
    <citation type="submission" date="2020-09" db="EMBL/GenBank/DDBJ databases">
        <authorList>
            <person name="Sun Q."/>
            <person name="Zhou Y."/>
        </authorList>
    </citation>
    <scope>NUCLEOTIDE SEQUENCE</scope>
    <source>
        <strain evidence="1">CGMCC 1.7086</strain>
    </source>
</reference>
<evidence type="ECO:0000313" key="1">
    <source>
        <dbReference type="EMBL" id="GGO72027.1"/>
    </source>
</evidence>
<name>A0A918DLS8_9ALTE</name>
<evidence type="ECO:0008006" key="3">
    <source>
        <dbReference type="Google" id="ProtNLM"/>
    </source>
</evidence>
<keyword evidence="2" id="KW-1185">Reference proteome</keyword>
<dbReference type="SUPFAM" id="SSF109604">
    <property type="entry name" value="HD-domain/PDEase-like"/>
    <property type="match status" value="1"/>
</dbReference>
<dbReference type="RefSeq" id="WP_188696723.1">
    <property type="nucleotide sequence ID" value="NZ_BMLS01000005.1"/>
</dbReference>
<reference evidence="1" key="1">
    <citation type="journal article" date="2014" name="Int. J. Syst. Evol. Microbiol.">
        <title>Complete genome sequence of Corynebacterium casei LMG S-19264T (=DSM 44701T), isolated from a smear-ripened cheese.</title>
        <authorList>
            <consortium name="US DOE Joint Genome Institute (JGI-PGF)"/>
            <person name="Walter F."/>
            <person name="Albersmeier A."/>
            <person name="Kalinowski J."/>
            <person name="Ruckert C."/>
        </authorList>
    </citation>
    <scope>NUCLEOTIDE SEQUENCE</scope>
    <source>
        <strain evidence="1">CGMCC 1.7086</strain>
    </source>
</reference>
<sequence length="549" mass="61795">MSLELTALASLIQALQHSQASAGESLPAFLKQCQRIASLTHTASEQSERFYALLVLSISDLTPELQTAVRQLVATQLLCQRMGVNEHTAHTLLCAVSSAVLWPAGQHRALLHWLKQHNQSLWYACLLPLVRLLPHIDKPRIQAAFNRLHAPQRLTLLAALLSGEKRRDRGFAGIVKYWAPKLPPSFLSLLDSLFPFPGLLPPGTSVELQNQQPVLILSQTPTGYLVQPLVEGEQSQVMGIEQRTKSDIVRILPPLTVQNLEAIGHFWNQEWAKLQSQSDSVLKVNKNTYPIAQPPAKLLVIQELLGQSEPDLDKLARHIADEGFLARQLSEDASRRARLKLQFVEVKHALLFQGLARTRHLLIQQALLNRVNQRYFPLQEPLLQFTHLLVNCMDILASQHGVNDHGEVMTLGYFASAGLFTSPWLKKRITLPQSASPRYALSGLLAFPQADELLKHAIALAQGWRQEPLLIQAIRHHASPLSLMPRPARRLSCLLGLGLIMAREIWFAEGEAAENDYYQQAMAYLRLSPARWQYLKWQIVETTHCYCPR</sequence>
<gene>
    <name evidence="1" type="ORF">GCM10010982_29180</name>
</gene>
<accession>A0A918DLS8</accession>
<protein>
    <recommendedName>
        <fullName evidence="3">HDOD domain-containing protein</fullName>
    </recommendedName>
</protein>
<dbReference type="EMBL" id="BMLS01000005">
    <property type="protein sequence ID" value="GGO72027.1"/>
    <property type="molecule type" value="Genomic_DNA"/>
</dbReference>
<dbReference type="Proteomes" id="UP000606935">
    <property type="component" value="Unassembled WGS sequence"/>
</dbReference>
<dbReference type="AlphaFoldDB" id="A0A918DLS8"/>
<comment type="caution">
    <text evidence="1">The sequence shown here is derived from an EMBL/GenBank/DDBJ whole genome shotgun (WGS) entry which is preliminary data.</text>
</comment>
<proteinExistence type="predicted"/>
<organism evidence="1 2">
    <name type="scientific">Bowmanella pacifica</name>
    <dbReference type="NCBI Taxonomy" id="502051"/>
    <lineage>
        <taxon>Bacteria</taxon>
        <taxon>Pseudomonadati</taxon>
        <taxon>Pseudomonadota</taxon>
        <taxon>Gammaproteobacteria</taxon>
        <taxon>Alteromonadales</taxon>
        <taxon>Alteromonadaceae</taxon>
        <taxon>Bowmanella</taxon>
    </lineage>
</organism>
<dbReference type="Gene3D" id="1.10.3210.10">
    <property type="entry name" value="Hypothetical protein af1432"/>
    <property type="match status" value="1"/>
</dbReference>
<evidence type="ECO:0000313" key="2">
    <source>
        <dbReference type="Proteomes" id="UP000606935"/>
    </source>
</evidence>